<dbReference type="AlphaFoldDB" id="A0A225AFA9"/>
<evidence type="ECO:0000313" key="8">
    <source>
        <dbReference type="Proteomes" id="UP000214365"/>
    </source>
</evidence>
<protein>
    <recommendedName>
        <fullName evidence="9">Cysteine and histidine-rich domain-containing protein</fullName>
    </recommendedName>
</protein>
<dbReference type="GO" id="GO:0046872">
    <property type="term" value="F:metal ion binding"/>
    <property type="evidence" value="ECO:0007669"/>
    <property type="project" value="UniProtKB-KW"/>
</dbReference>
<evidence type="ECO:0000256" key="4">
    <source>
        <dbReference type="SAM" id="MobiDB-lite"/>
    </source>
</evidence>
<evidence type="ECO:0000259" key="5">
    <source>
        <dbReference type="PROSITE" id="PS51203"/>
    </source>
</evidence>
<evidence type="ECO:0000313" key="7">
    <source>
        <dbReference type="EMBL" id="OKL60002.1"/>
    </source>
</evidence>
<dbReference type="Pfam" id="PF04969">
    <property type="entry name" value="CS"/>
    <property type="match status" value="1"/>
</dbReference>
<feature type="region of interest" description="Disordered" evidence="4">
    <location>
        <begin position="57"/>
        <end position="124"/>
    </location>
</feature>
<dbReference type="Gene3D" id="4.10.1130.20">
    <property type="match status" value="2"/>
</dbReference>
<dbReference type="OrthoDB" id="1898560at2759"/>
<dbReference type="SUPFAM" id="SSF49764">
    <property type="entry name" value="HSP20-like chaperones"/>
    <property type="match status" value="1"/>
</dbReference>
<feature type="compositionally biased region" description="Low complexity" evidence="4">
    <location>
        <begin position="78"/>
        <end position="112"/>
    </location>
</feature>
<comment type="caution">
    <text evidence="7">The sequence shown here is derived from an EMBL/GenBank/DDBJ whole genome shotgun (WGS) entry which is preliminary data.</text>
</comment>
<dbReference type="Proteomes" id="UP000214365">
    <property type="component" value="Unassembled WGS sequence"/>
</dbReference>
<dbReference type="STRING" id="1441469.A0A225AFA9"/>
<dbReference type="PANTHER" id="PTHR46983">
    <property type="entry name" value="CYSTEINE AND HISTIDINE-RICH DOMAIN-CONTAINING PROTEIN 1"/>
    <property type="match status" value="1"/>
</dbReference>
<dbReference type="PANTHER" id="PTHR46983:SF3">
    <property type="entry name" value="CHPADIPLOID STATE MAINTENANCE PROTEIN CHPA"/>
    <property type="match status" value="1"/>
</dbReference>
<dbReference type="InterPro" id="IPR008978">
    <property type="entry name" value="HSP20-like_chaperone"/>
</dbReference>
<evidence type="ECO:0000256" key="1">
    <source>
        <dbReference type="ARBA" id="ARBA00022723"/>
    </source>
</evidence>
<dbReference type="InterPro" id="IPR007051">
    <property type="entry name" value="CHORD_dom"/>
</dbReference>
<gene>
    <name evidence="7" type="ORF">UA08_04567</name>
</gene>
<feature type="domain" description="CHORD" evidence="6">
    <location>
        <begin position="133"/>
        <end position="194"/>
    </location>
</feature>
<evidence type="ECO:0000256" key="2">
    <source>
        <dbReference type="ARBA" id="ARBA00022737"/>
    </source>
</evidence>
<dbReference type="GeneID" id="31004322"/>
<organism evidence="7 8">
    <name type="scientific">Talaromyces atroroseus</name>
    <dbReference type="NCBI Taxonomy" id="1441469"/>
    <lineage>
        <taxon>Eukaryota</taxon>
        <taxon>Fungi</taxon>
        <taxon>Dikarya</taxon>
        <taxon>Ascomycota</taxon>
        <taxon>Pezizomycotina</taxon>
        <taxon>Eurotiomycetes</taxon>
        <taxon>Eurotiomycetidae</taxon>
        <taxon>Eurotiales</taxon>
        <taxon>Trichocomaceae</taxon>
        <taxon>Talaromyces</taxon>
        <taxon>Talaromyces sect. Trachyspermi</taxon>
    </lineage>
</organism>
<accession>A0A225AFA9</accession>
<dbReference type="PROSITE" id="PS51401">
    <property type="entry name" value="CHORD"/>
    <property type="match status" value="2"/>
</dbReference>
<dbReference type="InterPro" id="IPR039790">
    <property type="entry name" value="CHRD1"/>
</dbReference>
<evidence type="ECO:0008006" key="9">
    <source>
        <dbReference type="Google" id="ProtNLM"/>
    </source>
</evidence>
<keyword evidence="8" id="KW-1185">Reference proteome</keyword>
<dbReference type="Pfam" id="PF04968">
    <property type="entry name" value="CHORD"/>
    <property type="match status" value="2"/>
</dbReference>
<dbReference type="InterPro" id="IPR007052">
    <property type="entry name" value="CS_dom"/>
</dbReference>
<feature type="domain" description="CHORD" evidence="6">
    <location>
        <begin position="5"/>
        <end position="61"/>
    </location>
</feature>
<dbReference type="Gene3D" id="2.60.40.790">
    <property type="match status" value="1"/>
</dbReference>
<dbReference type="CDD" id="cd06466">
    <property type="entry name" value="p23_CS_SGT1_like"/>
    <property type="match status" value="1"/>
</dbReference>
<keyword evidence="2" id="KW-0677">Repeat</keyword>
<dbReference type="RefSeq" id="XP_020120123.1">
    <property type="nucleotide sequence ID" value="XM_020266852.1"/>
</dbReference>
<evidence type="ECO:0000259" key="6">
    <source>
        <dbReference type="PROSITE" id="PS51401"/>
    </source>
</evidence>
<keyword evidence="3" id="KW-0862">Zinc</keyword>
<proteinExistence type="predicted"/>
<sequence>MADKCVHKGCGKVFTDPDENCVYHPGPPVFHEGQKGWKCCKPRVLTFDEFLSIPPCTTGKHSTVDDTPQGEPKKDEGAVAAAATEQPAPVTLPIATTTSAPLPTPATNTAAAAPPPEPESDDPSLSIPANATCRRKGCNATYKPDVSRDNEECTYHPGQPIFHEGSKGWSCCKKRVLEFDEFMKIPGCADKKRHLFVGKGKAAGEEKVDDVRNDFYQTASTINASLYLKKIDKEKAKVTFTANTADFDLPTSDNKRFTKTYNLFGPINPETSSYTIFGTKLELKLTKADGQSWPVLRSDDRWTGERIQIGKAGRVA</sequence>
<feature type="domain" description="CS" evidence="5">
    <location>
        <begin position="208"/>
        <end position="297"/>
    </location>
</feature>
<name>A0A225AFA9_TALAT</name>
<reference evidence="7 8" key="1">
    <citation type="submission" date="2015-06" db="EMBL/GenBank/DDBJ databases">
        <title>Talaromyces atroroseus IBT 11181 draft genome.</title>
        <authorList>
            <person name="Rasmussen K.B."/>
            <person name="Rasmussen S."/>
            <person name="Petersen B."/>
            <person name="Sicheritz-Ponten T."/>
            <person name="Mortensen U.H."/>
            <person name="Thrane U."/>
        </authorList>
    </citation>
    <scope>NUCLEOTIDE SEQUENCE [LARGE SCALE GENOMIC DNA]</scope>
    <source>
        <strain evidence="7 8">IBT 11181</strain>
    </source>
</reference>
<dbReference type="EMBL" id="LFMY01000006">
    <property type="protein sequence ID" value="OKL60002.1"/>
    <property type="molecule type" value="Genomic_DNA"/>
</dbReference>
<keyword evidence="1" id="KW-0479">Metal-binding</keyword>
<evidence type="ECO:0000256" key="3">
    <source>
        <dbReference type="ARBA" id="ARBA00022833"/>
    </source>
</evidence>
<dbReference type="PROSITE" id="PS51203">
    <property type="entry name" value="CS"/>
    <property type="match status" value="1"/>
</dbReference>